<keyword evidence="5 7" id="KW-0472">Membrane</keyword>
<keyword evidence="9" id="KW-1185">Reference proteome</keyword>
<dbReference type="PANTHER" id="PTHR30028:SF0">
    <property type="entry name" value="PROTEIN ALUMINUM SENSITIVE 3"/>
    <property type="match status" value="1"/>
</dbReference>
<keyword evidence="4 7" id="KW-1133">Transmembrane helix</keyword>
<dbReference type="GO" id="GO:0005886">
    <property type="term" value="C:plasma membrane"/>
    <property type="evidence" value="ECO:0007669"/>
    <property type="project" value="TreeGrafter"/>
</dbReference>
<reference evidence="8" key="1">
    <citation type="submission" date="2020-10" db="EMBL/GenBank/DDBJ databases">
        <authorList>
            <person name="Han B."/>
            <person name="Lu T."/>
            <person name="Zhao Q."/>
            <person name="Huang X."/>
            <person name="Zhao Y."/>
        </authorList>
    </citation>
    <scope>NUCLEOTIDE SEQUENCE</scope>
</reference>
<feature type="region of interest" description="Disordered" evidence="6">
    <location>
        <begin position="215"/>
        <end position="242"/>
    </location>
</feature>
<protein>
    <submittedName>
        <fullName evidence="8">Uncharacterized protein</fullName>
    </submittedName>
</protein>
<dbReference type="AlphaFoldDB" id="A0A811S255"/>
<evidence type="ECO:0000256" key="5">
    <source>
        <dbReference type="ARBA" id="ARBA00023136"/>
    </source>
</evidence>
<dbReference type="Pfam" id="PF03649">
    <property type="entry name" value="UPF0014"/>
    <property type="match status" value="1"/>
</dbReference>
<dbReference type="GO" id="GO:0010044">
    <property type="term" value="P:response to aluminum ion"/>
    <property type="evidence" value="ECO:0007669"/>
    <property type="project" value="TreeGrafter"/>
</dbReference>
<evidence type="ECO:0000256" key="4">
    <source>
        <dbReference type="ARBA" id="ARBA00022989"/>
    </source>
</evidence>
<feature type="transmembrane region" description="Helical" evidence="7">
    <location>
        <begin position="126"/>
        <end position="149"/>
    </location>
</feature>
<name>A0A811S255_9POAL</name>
<comment type="similarity">
    <text evidence="2">Belongs to the UPF0014 family.</text>
</comment>
<feature type="transmembrane region" description="Helical" evidence="7">
    <location>
        <begin position="155"/>
        <end position="175"/>
    </location>
</feature>
<evidence type="ECO:0000256" key="3">
    <source>
        <dbReference type="ARBA" id="ARBA00022692"/>
    </source>
</evidence>
<evidence type="ECO:0000256" key="2">
    <source>
        <dbReference type="ARBA" id="ARBA00005268"/>
    </source>
</evidence>
<feature type="transmembrane region" description="Helical" evidence="7">
    <location>
        <begin position="92"/>
        <end position="114"/>
    </location>
</feature>
<dbReference type="InterPro" id="IPR005226">
    <property type="entry name" value="UPF0014_fam"/>
</dbReference>
<keyword evidence="3 7" id="KW-0812">Transmembrane</keyword>
<evidence type="ECO:0000313" key="8">
    <source>
        <dbReference type="EMBL" id="CAD6335619.1"/>
    </source>
</evidence>
<feature type="transmembrane region" description="Helical" evidence="7">
    <location>
        <begin position="59"/>
        <end position="80"/>
    </location>
</feature>
<feature type="transmembrane region" description="Helical" evidence="7">
    <location>
        <begin position="25"/>
        <end position="47"/>
    </location>
</feature>
<dbReference type="EMBL" id="CAJGYO010000018">
    <property type="protein sequence ID" value="CAD6335619.1"/>
    <property type="molecule type" value="Genomic_DNA"/>
</dbReference>
<dbReference type="Proteomes" id="UP000604825">
    <property type="component" value="Unassembled WGS sequence"/>
</dbReference>
<evidence type="ECO:0000313" key="9">
    <source>
        <dbReference type="Proteomes" id="UP000604825"/>
    </source>
</evidence>
<gene>
    <name evidence="8" type="ORF">NCGR_LOCUS59717</name>
</gene>
<evidence type="ECO:0000256" key="6">
    <source>
        <dbReference type="SAM" id="MobiDB-lite"/>
    </source>
</evidence>
<proteinExistence type="inferred from homology"/>
<dbReference type="PANTHER" id="PTHR30028">
    <property type="entry name" value="UPF0014 INNER MEMBRANE PROTEIN YBBM-RELATED"/>
    <property type="match status" value="1"/>
</dbReference>
<dbReference type="OrthoDB" id="432685at2759"/>
<comment type="caution">
    <text evidence="8">The sequence shown here is derived from an EMBL/GenBank/DDBJ whole genome shotgun (WGS) entry which is preliminary data.</text>
</comment>
<evidence type="ECO:0000256" key="7">
    <source>
        <dbReference type="SAM" id="Phobius"/>
    </source>
</evidence>
<comment type="subcellular location">
    <subcellularLocation>
        <location evidence="1">Membrane</location>
        <topology evidence="1">Multi-pass membrane protein</topology>
    </subcellularLocation>
</comment>
<accession>A0A811S255</accession>
<organism evidence="8 9">
    <name type="scientific">Miscanthus lutarioriparius</name>
    <dbReference type="NCBI Taxonomy" id="422564"/>
    <lineage>
        <taxon>Eukaryota</taxon>
        <taxon>Viridiplantae</taxon>
        <taxon>Streptophyta</taxon>
        <taxon>Embryophyta</taxon>
        <taxon>Tracheophyta</taxon>
        <taxon>Spermatophyta</taxon>
        <taxon>Magnoliopsida</taxon>
        <taxon>Liliopsida</taxon>
        <taxon>Poales</taxon>
        <taxon>Poaceae</taxon>
        <taxon>PACMAD clade</taxon>
        <taxon>Panicoideae</taxon>
        <taxon>Andropogonodae</taxon>
        <taxon>Andropogoneae</taxon>
        <taxon>Saccharinae</taxon>
        <taxon>Miscanthus</taxon>
    </lineage>
</organism>
<sequence>MEHARASLEQMAPPDLGEPGFWRDVLVGMLKPAAATAVVALAVMLSFTQRLGIEAEMHYAVACSFLQLSLVGFVLHFIFVQKNATPWILLTYLFMARNAPSVHHLYVTVASYTADQRATQVTHGKCIAFVSILVGTVITIALLLVLDVFPFTPRYIIPAAGMMVSNAMTVTGVTMKKLRDDVKIDPEEPGGDSTCSRCDATRCDAPADEEVVGHRVVPGHRQRQDPGVYQSARSHDRAHHGG</sequence>
<evidence type="ECO:0000256" key="1">
    <source>
        <dbReference type="ARBA" id="ARBA00004141"/>
    </source>
</evidence>